<reference evidence="5" key="2">
    <citation type="submission" date="2023-05" db="EMBL/GenBank/DDBJ databases">
        <authorList>
            <consortium name="Lawrence Berkeley National Laboratory"/>
            <person name="Steindorff A."/>
            <person name="Hensen N."/>
            <person name="Bonometti L."/>
            <person name="Westerberg I."/>
            <person name="Brannstrom I.O."/>
            <person name="Guillou S."/>
            <person name="Cros-Aarteil S."/>
            <person name="Calhoun S."/>
            <person name="Haridas S."/>
            <person name="Kuo A."/>
            <person name="Mondo S."/>
            <person name="Pangilinan J."/>
            <person name="Riley R."/>
            <person name="Labutti K."/>
            <person name="Andreopoulos B."/>
            <person name="Lipzen A."/>
            <person name="Chen C."/>
            <person name="Yanf M."/>
            <person name="Daum C."/>
            <person name="Ng V."/>
            <person name="Clum A."/>
            <person name="Ohm R."/>
            <person name="Martin F."/>
            <person name="Silar P."/>
            <person name="Natvig D."/>
            <person name="Lalanne C."/>
            <person name="Gautier V."/>
            <person name="Ament-Velasquez S.L."/>
            <person name="Kruys A."/>
            <person name="Hutchinson M.I."/>
            <person name="Powell A.J."/>
            <person name="Barry K."/>
            <person name="Miller A.N."/>
            <person name="Grigoriev I.V."/>
            <person name="Debuchy R."/>
            <person name="Gladieux P."/>
            <person name="Thoren M.H."/>
            <person name="Johannesson H."/>
        </authorList>
    </citation>
    <scope>NUCLEOTIDE SEQUENCE</scope>
    <source>
        <strain evidence="5">CBS 990.96</strain>
    </source>
</reference>
<feature type="compositionally biased region" description="Basic and acidic residues" evidence="3">
    <location>
        <begin position="1"/>
        <end position="17"/>
    </location>
</feature>
<sequence length="271" mass="30008">MTTKESHIDRTSHEPRDSFLPGQWLDLYYPPFPPNQKPGGFTITSSPYPPSPTLELAIQSPPSNTPISPPTQYLWTSPSSSLLNTKVKIRIGGSFTFPPSSIPLSNLKKVLFIAGGMGINPLMSMLGYLSNEKNQDYKTKIEVDVFYSVKEPERGLIPETTREILFLERISGLFAPYPDENGGLRGSVRLFATGSNQDQGNGEVNVSGVNIPVVRRRIRFSDIKEALGGDRENTAVYICGPPQMTDEFVEGLTSSGGLGIHVDRVLYEKWW</sequence>
<evidence type="ECO:0000259" key="4">
    <source>
        <dbReference type="Pfam" id="PF00175"/>
    </source>
</evidence>
<dbReference type="Gene3D" id="3.40.50.80">
    <property type="entry name" value="Nucleotide-binding domain of ferredoxin-NADP reductase (FNR) module"/>
    <property type="match status" value="1"/>
</dbReference>
<dbReference type="InterPro" id="IPR039261">
    <property type="entry name" value="FNR_nucleotide-bd"/>
</dbReference>
<dbReference type="EMBL" id="MU865377">
    <property type="protein sequence ID" value="KAK4225009.1"/>
    <property type="molecule type" value="Genomic_DNA"/>
</dbReference>
<reference evidence="5" key="1">
    <citation type="journal article" date="2023" name="Mol. Phylogenet. Evol.">
        <title>Genome-scale phylogeny and comparative genomics of the fungal order Sordariales.</title>
        <authorList>
            <person name="Hensen N."/>
            <person name="Bonometti L."/>
            <person name="Westerberg I."/>
            <person name="Brannstrom I.O."/>
            <person name="Guillou S."/>
            <person name="Cros-Aarteil S."/>
            <person name="Calhoun S."/>
            <person name="Haridas S."/>
            <person name="Kuo A."/>
            <person name="Mondo S."/>
            <person name="Pangilinan J."/>
            <person name="Riley R."/>
            <person name="LaButti K."/>
            <person name="Andreopoulos B."/>
            <person name="Lipzen A."/>
            <person name="Chen C."/>
            <person name="Yan M."/>
            <person name="Daum C."/>
            <person name="Ng V."/>
            <person name="Clum A."/>
            <person name="Steindorff A."/>
            <person name="Ohm R.A."/>
            <person name="Martin F."/>
            <person name="Silar P."/>
            <person name="Natvig D.O."/>
            <person name="Lalanne C."/>
            <person name="Gautier V."/>
            <person name="Ament-Velasquez S.L."/>
            <person name="Kruys A."/>
            <person name="Hutchinson M.I."/>
            <person name="Powell A.J."/>
            <person name="Barry K."/>
            <person name="Miller A.N."/>
            <person name="Grigoriev I.V."/>
            <person name="Debuchy R."/>
            <person name="Gladieux P."/>
            <person name="Hiltunen Thoren M."/>
            <person name="Johannesson H."/>
        </authorList>
    </citation>
    <scope>NUCLEOTIDE SEQUENCE</scope>
    <source>
        <strain evidence="5">CBS 990.96</strain>
    </source>
</reference>
<dbReference type="PANTHER" id="PTHR46505:SF1">
    <property type="entry name" value="OXIDOREDUCTASE NAD-BINDING DOMAIN-CONTAINING PROTEIN 1"/>
    <property type="match status" value="1"/>
</dbReference>
<evidence type="ECO:0000256" key="1">
    <source>
        <dbReference type="ARBA" id="ARBA00023002"/>
    </source>
</evidence>
<dbReference type="SUPFAM" id="SSF52343">
    <property type="entry name" value="Ferredoxin reductase-like, C-terminal NADP-linked domain"/>
    <property type="match status" value="1"/>
</dbReference>
<keyword evidence="6" id="KW-1185">Reference proteome</keyword>
<evidence type="ECO:0000313" key="5">
    <source>
        <dbReference type="EMBL" id="KAK4225009.1"/>
    </source>
</evidence>
<dbReference type="GO" id="GO:0005739">
    <property type="term" value="C:mitochondrion"/>
    <property type="evidence" value="ECO:0007669"/>
    <property type="project" value="TreeGrafter"/>
</dbReference>
<dbReference type="CDD" id="cd00322">
    <property type="entry name" value="FNR_like"/>
    <property type="match status" value="1"/>
</dbReference>
<dbReference type="InterPro" id="IPR001433">
    <property type="entry name" value="OxRdtase_FAD/NAD-bd"/>
</dbReference>
<keyword evidence="1" id="KW-0560">Oxidoreductase</keyword>
<organism evidence="5 6">
    <name type="scientific">Podospora fimiseda</name>
    <dbReference type="NCBI Taxonomy" id="252190"/>
    <lineage>
        <taxon>Eukaryota</taxon>
        <taxon>Fungi</taxon>
        <taxon>Dikarya</taxon>
        <taxon>Ascomycota</taxon>
        <taxon>Pezizomycotina</taxon>
        <taxon>Sordariomycetes</taxon>
        <taxon>Sordariomycetidae</taxon>
        <taxon>Sordariales</taxon>
        <taxon>Podosporaceae</taxon>
        <taxon>Podospora</taxon>
    </lineage>
</organism>
<dbReference type="InterPro" id="IPR052128">
    <property type="entry name" value="Oxidoreductase_NAD-binding"/>
</dbReference>
<evidence type="ECO:0000256" key="3">
    <source>
        <dbReference type="SAM" id="MobiDB-lite"/>
    </source>
</evidence>
<keyword evidence="2" id="KW-0520">NAD</keyword>
<dbReference type="Pfam" id="PF00175">
    <property type="entry name" value="NAD_binding_1"/>
    <property type="match status" value="1"/>
</dbReference>
<dbReference type="PANTHER" id="PTHR46505">
    <property type="entry name" value="OXIDOREDUCTASE NAD-BINDING DOMAIN-CONTAINING PROTEIN 1"/>
    <property type="match status" value="1"/>
</dbReference>
<proteinExistence type="predicted"/>
<accession>A0AAN7BKF9</accession>
<dbReference type="Proteomes" id="UP001301958">
    <property type="component" value="Unassembled WGS sequence"/>
</dbReference>
<protein>
    <recommendedName>
        <fullName evidence="4">Oxidoreductase FAD/NAD(P)-binding domain-containing protein</fullName>
    </recommendedName>
</protein>
<evidence type="ECO:0000256" key="2">
    <source>
        <dbReference type="ARBA" id="ARBA00023027"/>
    </source>
</evidence>
<evidence type="ECO:0000313" key="6">
    <source>
        <dbReference type="Proteomes" id="UP001301958"/>
    </source>
</evidence>
<feature type="region of interest" description="Disordered" evidence="3">
    <location>
        <begin position="1"/>
        <end position="20"/>
    </location>
</feature>
<dbReference type="GO" id="GO:0016491">
    <property type="term" value="F:oxidoreductase activity"/>
    <property type="evidence" value="ECO:0007669"/>
    <property type="project" value="UniProtKB-KW"/>
</dbReference>
<gene>
    <name evidence="5" type="ORF">QBC38DRAFT_547169</name>
</gene>
<feature type="domain" description="Oxidoreductase FAD/NAD(P)-binding" evidence="4">
    <location>
        <begin position="112"/>
        <end position="246"/>
    </location>
</feature>
<dbReference type="AlphaFoldDB" id="A0AAN7BKF9"/>
<comment type="caution">
    <text evidence="5">The sequence shown here is derived from an EMBL/GenBank/DDBJ whole genome shotgun (WGS) entry which is preliminary data.</text>
</comment>
<name>A0AAN7BKF9_9PEZI</name>